<accession>A0ABS7BF88</accession>
<sequence length="104" mass="11505">MTIRSQPTIRTATPADQQTISELLAEAFLHGDLADWLIPHLDTRARIYPHYFALHVEHALTHGYIDMTADGSSVVSETIIRAQGLNAPSISVATNRGTSRRDPR</sequence>
<dbReference type="Gene3D" id="3.40.630.30">
    <property type="match status" value="1"/>
</dbReference>
<protein>
    <recommendedName>
        <fullName evidence="3">Acetyltransferase</fullName>
    </recommendedName>
</protein>
<dbReference type="EMBL" id="JAHXZI010000029">
    <property type="protein sequence ID" value="MBW6439556.1"/>
    <property type="molecule type" value="Genomic_DNA"/>
</dbReference>
<proteinExistence type="predicted"/>
<comment type="caution">
    <text evidence="1">The sequence shown here is derived from an EMBL/GenBank/DDBJ whole genome shotgun (WGS) entry which is preliminary data.</text>
</comment>
<reference evidence="1 2" key="1">
    <citation type="journal article" date="2013" name="Antonie Van Leeuwenhoek">
        <title>Actinoplanes hulinensis sp. nov., a novel actinomycete isolated from soybean root (Glycine max (L.) Merr).</title>
        <authorList>
            <person name="Shen Y."/>
            <person name="Liu C."/>
            <person name="Wang X."/>
            <person name="Zhao J."/>
            <person name="Jia F."/>
            <person name="Zhang Y."/>
            <person name="Wang L."/>
            <person name="Yang D."/>
            <person name="Xiang W."/>
        </authorList>
    </citation>
    <scope>NUCLEOTIDE SEQUENCE [LARGE SCALE GENOMIC DNA]</scope>
    <source>
        <strain evidence="1 2">NEAU-M9</strain>
    </source>
</reference>
<dbReference type="Proteomes" id="UP001519863">
    <property type="component" value="Unassembled WGS sequence"/>
</dbReference>
<evidence type="ECO:0008006" key="3">
    <source>
        <dbReference type="Google" id="ProtNLM"/>
    </source>
</evidence>
<gene>
    <name evidence="1" type="ORF">KZ829_38105</name>
</gene>
<evidence type="ECO:0000313" key="2">
    <source>
        <dbReference type="Proteomes" id="UP001519863"/>
    </source>
</evidence>
<evidence type="ECO:0000313" key="1">
    <source>
        <dbReference type="EMBL" id="MBW6439556.1"/>
    </source>
</evidence>
<name>A0ABS7BF88_9ACTN</name>
<organism evidence="1 2">
    <name type="scientific">Actinoplanes hulinensis</name>
    <dbReference type="NCBI Taxonomy" id="1144547"/>
    <lineage>
        <taxon>Bacteria</taxon>
        <taxon>Bacillati</taxon>
        <taxon>Actinomycetota</taxon>
        <taxon>Actinomycetes</taxon>
        <taxon>Micromonosporales</taxon>
        <taxon>Micromonosporaceae</taxon>
        <taxon>Actinoplanes</taxon>
    </lineage>
</organism>
<dbReference type="RefSeq" id="WP_220148701.1">
    <property type="nucleotide sequence ID" value="NZ_JAHXZI010000029.1"/>
</dbReference>
<keyword evidence="2" id="KW-1185">Reference proteome</keyword>